<evidence type="ECO:0000313" key="3">
    <source>
        <dbReference type="Proteomes" id="UP001066276"/>
    </source>
</evidence>
<dbReference type="Proteomes" id="UP001066276">
    <property type="component" value="Chromosome 4_2"/>
</dbReference>
<keyword evidence="3" id="KW-1185">Reference proteome</keyword>
<evidence type="ECO:0000313" key="2">
    <source>
        <dbReference type="EMBL" id="KAJ1161422.1"/>
    </source>
</evidence>
<proteinExistence type="predicted"/>
<dbReference type="AlphaFoldDB" id="A0AAV7SBQ4"/>
<protein>
    <submittedName>
        <fullName evidence="2">Uncharacterized protein</fullName>
    </submittedName>
</protein>
<accession>A0AAV7SBQ4</accession>
<dbReference type="InterPro" id="IPR042566">
    <property type="entry name" value="L1_C"/>
</dbReference>
<gene>
    <name evidence="2" type="ORF">NDU88_001908</name>
</gene>
<reference evidence="2" key="1">
    <citation type="journal article" date="2022" name="bioRxiv">
        <title>Sequencing and chromosome-scale assembly of the giantPleurodeles waltlgenome.</title>
        <authorList>
            <person name="Brown T."/>
            <person name="Elewa A."/>
            <person name="Iarovenko S."/>
            <person name="Subramanian E."/>
            <person name="Araus A.J."/>
            <person name="Petzold A."/>
            <person name="Susuki M."/>
            <person name="Suzuki K.-i.T."/>
            <person name="Hayashi T."/>
            <person name="Toyoda A."/>
            <person name="Oliveira C."/>
            <person name="Osipova E."/>
            <person name="Leigh N.D."/>
            <person name="Simon A."/>
            <person name="Yun M.H."/>
        </authorList>
    </citation>
    <scope>NUCLEOTIDE SEQUENCE</scope>
    <source>
        <strain evidence="2">20211129_DDA</strain>
        <tissue evidence="2">Liver</tissue>
    </source>
</reference>
<comment type="caution">
    <text evidence="2">The sequence shown here is derived from an EMBL/GenBank/DDBJ whole genome shotgun (WGS) entry which is preliminary data.</text>
</comment>
<dbReference type="Gene3D" id="3.30.250.20">
    <property type="entry name" value="L1 transposable element, C-terminal domain"/>
    <property type="match status" value="1"/>
</dbReference>
<name>A0AAV7SBQ4_PLEWA</name>
<organism evidence="2 3">
    <name type="scientific">Pleurodeles waltl</name>
    <name type="common">Iberian ribbed newt</name>
    <dbReference type="NCBI Taxonomy" id="8319"/>
    <lineage>
        <taxon>Eukaryota</taxon>
        <taxon>Metazoa</taxon>
        <taxon>Chordata</taxon>
        <taxon>Craniata</taxon>
        <taxon>Vertebrata</taxon>
        <taxon>Euteleostomi</taxon>
        <taxon>Amphibia</taxon>
        <taxon>Batrachia</taxon>
        <taxon>Caudata</taxon>
        <taxon>Salamandroidea</taxon>
        <taxon>Salamandridae</taxon>
        <taxon>Pleurodelinae</taxon>
        <taxon>Pleurodeles</taxon>
    </lineage>
</organism>
<sequence length="169" mass="18838">MTTALRMAAATLEDWGPVEHCVGSGWCPLSAPPRLVVARLMNFKGRDIIVQAARCMEPINYDNSCILLCPDYTLMIQRHWALFLGMKKKLQACFTYSLLFTPKLKVTANHTTYFFMEPADAWNWVEQPYYEPMESSNPLLGQCLTSRQPGSLAGGGAAVMGGDSQRLAR</sequence>
<feature type="region of interest" description="Disordered" evidence="1">
    <location>
        <begin position="150"/>
        <end position="169"/>
    </location>
</feature>
<dbReference type="EMBL" id="JANPWB010000008">
    <property type="protein sequence ID" value="KAJ1161422.1"/>
    <property type="molecule type" value="Genomic_DNA"/>
</dbReference>
<evidence type="ECO:0000256" key="1">
    <source>
        <dbReference type="SAM" id="MobiDB-lite"/>
    </source>
</evidence>